<feature type="compositionally biased region" description="Low complexity" evidence="1">
    <location>
        <begin position="1"/>
        <end position="10"/>
    </location>
</feature>
<protein>
    <submittedName>
        <fullName evidence="2">Uncharacterized protein</fullName>
    </submittedName>
</protein>
<sequence length="91" mass="9821">MKAGAEAADAPEPEGGRLDGSGGWPIPQQLRGDQVPENHEEHARADESAVDRTGAQVEDDHISMAIACNMWMPVRKTRGHPGPFPRYPPAP</sequence>
<reference evidence="3" key="1">
    <citation type="journal article" date="2019" name="Int. J. Syst. Evol. Microbiol.">
        <title>The Global Catalogue of Microorganisms (GCM) 10K type strain sequencing project: providing services to taxonomists for standard genome sequencing and annotation.</title>
        <authorList>
            <consortium name="The Broad Institute Genomics Platform"/>
            <consortium name="The Broad Institute Genome Sequencing Center for Infectious Disease"/>
            <person name="Wu L."/>
            <person name="Ma J."/>
        </authorList>
    </citation>
    <scope>NUCLEOTIDE SEQUENCE [LARGE SCALE GENOMIC DNA]</scope>
    <source>
        <strain evidence="3">JCM 18952</strain>
    </source>
</reference>
<feature type="region of interest" description="Disordered" evidence="1">
    <location>
        <begin position="1"/>
        <end position="57"/>
    </location>
</feature>
<accession>A0ABP9TJN6</accession>
<gene>
    <name evidence="2" type="ORF">GCM10025778_05120</name>
</gene>
<dbReference type="Proteomes" id="UP001501257">
    <property type="component" value="Unassembled WGS sequence"/>
</dbReference>
<dbReference type="EMBL" id="BAABLK010000009">
    <property type="protein sequence ID" value="GAA5225982.1"/>
    <property type="molecule type" value="Genomic_DNA"/>
</dbReference>
<feature type="compositionally biased region" description="Basic and acidic residues" evidence="1">
    <location>
        <begin position="34"/>
        <end position="50"/>
    </location>
</feature>
<organism evidence="2 3">
    <name type="scientific">Paeniglutamicibacter antarcticus</name>
    <dbReference type="NCBI Taxonomy" id="494023"/>
    <lineage>
        <taxon>Bacteria</taxon>
        <taxon>Bacillati</taxon>
        <taxon>Actinomycetota</taxon>
        <taxon>Actinomycetes</taxon>
        <taxon>Micrococcales</taxon>
        <taxon>Micrococcaceae</taxon>
        <taxon>Paeniglutamicibacter</taxon>
    </lineage>
</organism>
<evidence type="ECO:0000313" key="2">
    <source>
        <dbReference type="EMBL" id="GAA5225982.1"/>
    </source>
</evidence>
<keyword evidence="3" id="KW-1185">Reference proteome</keyword>
<name>A0ABP9TJN6_9MICC</name>
<proteinExistence type="predicted"/>
<evidence type="ECO:0000256" key="1">
    <source>
        <dbReference type="SAM" id="MobiDB-lite"/>
    </source>
</evidence>
<evidence type="ECO:0000313" key="3">
    <source>
        <dbReference type="Proteomes" id="UP001501257"/>
    </source>
</evidence>
<comment type="caution">
    <text evidence="2">The sequence shown here is derived from an EMBL/GenBank/DDBJ whole genome shotgun (WGS) entry which is preliminary data.</text>
</comment>